<evidence type="ECO:0000259" key="8">
    <source>
        <dbReference type="Pfam" id="PF01699"/>
    </source>
</evidence>
<dbReference type="Proteomes" id="UP000282087">
    <property type="component" value="Unassembled WGS sequence"/>
</dbReference>
<keyword evidence="6 7" id="KW-0472">Membrane</keyword>
<dbReference type="InterPro" id="IPR004837">
    <property type="entry name" value="NaCa_Exmemb"/>
</dbReference>
<dbReference type="Gene3D" id="1.20.1420.30">
    <property type="entry name" value="NCX, central ion-binding region"/>
    <property type="match status" value="1"/>
</dbReference>
<evidence type="ECO:0000256" key="4">
    <source>
        <dbReference type="ARBA" id="ARBA00022692"/>
    </source>
</evidence>
<evidence type="ECO:0000256" key="5">
    <source>
        <dbReference type="ARBA" id="ARBA00022989"/>
    </source>
</evidence>
<protein>
    <recommendedName>
        <fullName evidence="8">Sodium/calcium exchanger membrane region domain-containing protein</fullName>
    </recommendedName>
</protein>
<evidence type="ECO:0000256" key="7">
    <source>
        <dbReference type="SAM" id="Phobius"/>
    </source>
</evidence>
<dbReference type="Pfam" id="PF01699">
    <property type="entry name" value="Na_Ca_ex"/>
    <property type="match status" value="1"/>
</dbReference>
<dbReference type="GO" id="GO:0006874">
    <property type="term" value="P:intracellular calcium ion homeostasis"/>
    <property type="evidence" value="ECO:0007669"/>
    <property type="project" value="TreeGrafter"/>
</dbReference>
<dbReference type="STRING" id="542832.A0A3M6V8E0"/>
<feature type="transmembrane region" description="Helical" evidence="7">
    <location>
        <begin position="20"/>
        <end position="39"/>
    </location>
</feature>
<dbReference type="GO" id="GO:0005886">
    <property type="term" value="C:plasma membrane"/>
    <property type="evidence" value="ECO:0007669"/>
    <property type="project" value="TreeGrafter"/>
</dbReference>
<evidence type="ECO:0000313" key="9">
    <source>
        <dbReference type="EMBL" id="RMX62904.1"/>
    </source>
</evidence>
<dbReference type="EMBL" id="QLLG01000483">
    <property type="protein sequence ID" value="RMX62904.1"/>
    <property type="molecule type" value="Genomic_DNA"/>
</dbReference>
<feature type="transmembrane region" description="Helical" evidence="7">
    <location>
        <begin position="189"/>
        <end position="211"/>
    </location>
</feature>
<feature type="domain" description="Sodium/calcium exchanger membrane region" evidence="8">
    <location>
        <begin position="74"/>
        <end position="200"/>
    </location>
</feature>
<dbReference type="VEuPathDB" id="FungiDB:DD237_007350"/>
<comment type="subcellular location">
    <subcellularLocation>
        <location evidence="1">Membrane</location>
        <topology evidence="1">Multi-pass membrane protein</topology>
    </subcellularLocation>
</comment>
<comment type="caution">
    <text evidence="9">The sequence shown here is derived from an EMBL/GenBank/DDBJ whole genome shotgun (WGS) entry which is preliminary data.</text>
</comment>
<organism evidence="9 10">
    <name type="scientific">Peronospora effusa</name>
    <dbReference type="NCBI Taxonomy" id="542832"/>
    <lineage>
        <taxon>Eukaryota</taxon>
        <taxon>Sar</taxon>
        <taxon>Stramenopiles</taxon>
        <taxon>Oomycota</taxon>
        <taxon>Peronosporomycetes</taxon>
        <taxon>Peronosporales</taxon>
        <taxon>Peronosporaceae</taxon>
        <taxon>Peronospora</taxon>
    </lineage>
</organism>
<dbReference type="AlphaFoldDB" id="A0A3M6V8E0"/>
<gene>
    <name evidence="9" type="ORF">DD238_007658</name>
</gene>
<dbReference type="PANTHER" id="PTHR10846:SF8">
    <property type="entry name" value="INNER MEMBRANE PROTEIN YRBG"/>
    <property type="match status" value="1"/>
</dbReference>
<proteinExistence type="inferred from homology"/>
<feature type="transmembrane region" description="Helical" evidence="7">
    <location>
        <begin position="66"/>
        <end position="87"/>
    </location>
</feature>
<dbReference type="GO" id="GO:0005262">
    <property type="term" value="F:calcium channel activity"/>
    <property type="evidence" value="ECO:0007669"/>
    <property type="project" value="TreeGrafter"/>
</dbReference>
<keyword evidence="3" id="KW-0813">Transport</keyword>
<keyword evidence="3" id="KW-0050">Antiport</keyword>
<dbReference type="GO" id="GO:0008273">
    <property type="term" value="F:calcium, potassium:sodium antiporter activity"/>
    <property type="evidence" value="ECO:0007669"/>
    <property type="project" value="TreeGrafter"/>
</dbReference>
<keyword evidence="10" id="KW-1185">Reference proteome</keyword>
<evidence type="ECO:0000256" key="1">
    <source>
        <dbReference type="ARBA" id="ARBA00004141"/>
    </source>
</evidence>
<evidence type="ECO:0000256" key="3">
    <source>
        <dbReference type="ARBA" id="ARBA00022449"/>
    </source>
</evidence>
<evidence type="ECO:0000256" key="2">
    <source>
        <dbReference type="ARBA" id="ARBA00005364"/>
    </source>
</evidence>
<evidence type="ECO:0000313" key="10">
    <source>
        <dbReference type="Proteomes" id="UP000282087"/>
    </source>
</evidence>
<dbReference type="PANTHER" id="PTHR10846">
    <property type="entry name" value="SODIUM/POTASSIUM/CALCIUM EXCHANGER"/>
    <property type="match status" value="1"/>
</dbReference>
<keyword evidence="4 7" id="KW-0812">Transmembrane</keyword>
<reference evidence="9 10" key="1">
    <citation type="submission" date="2018-06" db="EMBL/GenBank/DDBJ databases">
        <title>Comparative genomics of downy mildews reveals potential adaptations to biotrophy.</title>
        <authorList>
            <person name="Fletcher K."/>
            <person name="Klosterman S.J."/>
            <person name="Derevnina L."/>
            <person name="Martin F."/>
            <person name="Koike S."/>
            <person name="Reyes Chin-Wo S."/>
            <person name="Mou B."/>
            <person name="Michelmore R."/>
        </authorList>
    </citation>
    <scope>NUCLEOTIDE SEQUENCE [LARGE SCALE GENOMIC DNA]</scope>
    <source>
        <strain evidence="9 10">R14</strain>
    </source>
</reference>
<dbReference type="InterPro" id="IPR004481">
    <property type="entry name" value="K/Na/Ca-exchanger"/>
</dbReference>
<dbReference type="InterPro" id="IPR044880">
    <property type="entry name" value="NCX_ion-bd_dom_sf"/>
</dbReference>
<keyword evidence="5 7" id="KW-1133">Transmembrane helix</keyword>
<comment type="similarity">
    <text evidence="2">Belongs to the Ca(2+):cation antiporter (CaCA) (TC 2.A.19) family. SLC24A subfamily.</text>
</comment>
<name>A0A3M6V8E0_9STRA</name>
<sequence>MALQLRPRNIRRRVRQLAKVAVVMVGCTAGQMVMTYRVLSDPTSVFPNLVEAFPHPTPSWKTSSEIVLYIAALGYIFVSLAIVYDDYFVSTLENISQNVALSPDVAGANFMAASLSAPELSVSLVDNVFRKPAESMGVGIIMGLDLFNILIIISLSALRTGKSSSTRLAMIHVVLTFAVWDSSVDVPDSMIMVCSYTSCIGYMAFSGAGAPRGGSKQEKKRKRLALASVLTSDATPTADVTVFKGDVSESIVTTEDVRKSMDEKGHLHTEHQCLGEQDVTMLGSQQHMFQAQQPLQHMVIID</sequence>
<feature type="transmembrane region" description="Helical" evidence="7">
    <location>
        <begin position="137"/>
        <end position="158"/>
    </location>
</feature>
<evidence type="ECO:0000256" key="6">
    <source>
        <dbReference type="ARBA" id="ARBA00023136"/>
    </source>
</evidence>
<accession>A0A3M6V8E0</accession>